<dbReference type="Proteomes" id="UP000324376">
    <property type="component" value="Unassembled WGS sequence"/>
</dbReference>
<dbReference type="OrthoDB" id="1448607at2"/>
<reference evidence="2 3" key="1">
    <citation type="submission" date="2019-07" db="EMBL/GenBank/DDBJ databases">
        <title>Genomic Encyclopedia of Archaeal and Bacterial Type Strains, Phase II (KMG-II): from individual species to whole genera.</title>
        <authorList>
            <person name="Goeker M."/>
        </authorList>
    </citation>
    <scope>NUCLEOTIDE SEQUENCE [LARGE SCALE GENOMIC DNA]</scope>
    <source>
        <strain evidence="2 3">DSM 17527</strain>
    </source>
</reference>
<keyword evidence="1" id="KW-0732">Signal</keyword>
<comment type="caution">
    <text evidence="2">The sequence shown here is derived from an EMBL/GenBank/DDBJ whole genome shotgun (WGS) entry which is preliminary data.</text>
</comment>
<dbReference type="AlphaFoldDB" id="A0A5S5CCX5"/>
<dbReference type="EMBL" id="VNHU01000001">
    <property type="protein sequence ID" value="TYP77231.1"/>
    <property type="molecule type" value="Genomic_DNA"/>
</dbReference>
<dbReference type="InterPro" id="IPR046219">
    <property type="entry name" value="DUF6252"/>
</dbReference>
<accession>A0A5S5CCX5</accession>
<dbReference type="PROSITE" id="PS51257">
    <property type="entry name" value="PROKAR_LIPOPROTEIN"/>
    <property type="match status" value="1"/>
</dbReference>
<keyword evidence="3" id="KW-1185">Reference proteome</keyword>
<protein>
    <submittedName>
        <fullName evidence="2">Uncharacterized protein</fullName>
    </submittedName>
</protein>
<organism evidence="2 3">
    <name type="scientific">Aquimarina intermedia</name>
    <dbReference type="NCBI Taxonomy" id="350814"/>
    <lineage>
        <taxon>Bacteria</taxon>
        <taxon>Pseudomonadati</taxon>
        <taxon>Bacteroidota</taxon>
        <taxon>Flavobacteriia</taxon>
        <taxon>Flavobacteriales</taxon>
        <taxon>Flavobacteriaceae</taxon>
        <taxon>Aquimarina</taxon>
    </lineage>
</organism>
<dbReference type="Pfam" id="PF19765">
    <property type="entry name" value="DUF6252"/>
    <property type="match status" value="2"/>
</dbReference>
<feature type="signal peptide" evidence="1">
    <location>
        <begin position="1"/>
        <end position="20"/>
    </location>
</feature>
<proteinExistence type="predicted"/>
<feature type="chain" id="PRO_5024293895" evidence="1">
    <location>
        <begin position="21"/>
        <end position="283"/>
    </location>
</feature>
<gene>
    <name evidence="2" type="ORF">BD809_101383</name>
</gene>
<evidence type="ECO:0000313" key="2">
    <source>
        <dbReference type="EMBL" id="TYP77231.1"/>
    </source>
</evidence>
<evidence type="ECO:0000313" key="3">
    <source>
        <dbReference type="Proteomes" id="UP000324376"/>
    </source>
</evidence>
<evidence type="ECO:0000256" key="1">
    <source>
        <dbReference type="SAM" id="SignalP"/>
    </source>
</evidence>
<dbReference type="RefSeq" id="WP_148781246.1">
    <property type="nucleotide sequence ID" value="NZ_VNHU01000001.1"/>
</dbReference>
<name>A0A5S5CCX5_9FLAO</name>
<sequence>MINKTTFLLFCLISTLLSCSNDIEVNTPGLQVAIDGELFISDIKEATLLDDGTIIISGSAGNKSLTITIPSSSVGSYKLDDQTHGEVAYTDASFKFLNKSGESSGTTTITNRTDNTISGTFNFINLKDEYGNAVTFQNGWFYRIPLIPGTIPTPETSEEEIAINPCLLNASMTGLIDLTEFIGDTHEAVIIGVEDASLRITATNDDEVIELVVPIDVVSGEYSLSGSGQYSATYSLNKDKSAAQSGSITITNHDTTTRCVNGTFTFATRNQHEITEGTFDFGY</sequence>